<name>A0A9D4J553_DREPO</name>
<evidence type="ECO:0000313" key="1">
    <source>
        <dbReference type="EMBL" id="KAH3800166.1"/>
    </source>
</evidence>
<accession>A0A9D4J553</accession>
<organism evidence="1 2">
    <name type="scientific">Dreissena polymorpha</name>
    <name type="common">Zebra mussel</name>
    <name type="synonym">Mytilus polymorpha</name>
    <dbReference type="NCBI Taxonomy" id="45954"/>
    <lineage>
        <taxon>Eukaryota</taxon>
        <taxon>Metazoa</taxon>
        <taxon>Spiralia</taxon>
        <taxon>Lophotrochozoa</taxon>
        <taxon>Mollusca</taxon>
        <taxon>Bivalvia</taxon>
        <taxon>Autobranchia</taxon>
        <taxon>Heteroconchia</taxon>
        <taxon>Euheterodonta</taxon>
        <taxon>Imparidentia</taxon>
        <taxon>Neoheterodontei</taxon>
        <taxon>Myida</taxon>
        <taxon>Dreissenoidea</taxon>
        <taxon>Dreissenidae</taxon>
        <taxon>Dreissena</taxon>
    </lineage>
</organism>
<evidence type="ECO:0000313" key="2">
    <source>
        <dbReference type="Proteomes" id="UP000828390"/>
    </source>
</evidence>
<sequence>MIDTDHLETLGDVTLRDVVPVATDLFLGIAGVSSSHRQSRFDYSYLTHYYPVSDCNVAVPYVPIQFPV</sequence>
<reference evidence="1" key="1">
    <citation type="journal article" date="2019" name="bioRxiv">
        <title>The Genome of the Zebra Mussel, Dreissena polymorpha: A Resource for Invasive Species Research.</title>
        <authorList>
            <person name="McCartney M.A."/>
            <person name="Auch B."/>
            <person name="Kono T."/>
            <person name="Mallez S."/>
            <person name="Zhang Y."/>
            <person name="Obille A."/>
            <person name="Becker A."/>
            <person name="Abrahante J.E."/>
            <person name="Garbe J."/>
            <person name="Badalamenti J.P."/>
            <person name="Herman A."/>
            <person name="Mangelson H."/>
            <person name="Liachko I."/>
            <person name="Sullivan S."/>
            <person name="Sone E.D."/>
            <person name="Koren S."/>
            <person name="Silverstein K.A.T."/>
            <person name="Beckman K.B."/>
            <person name="Gohl D.M."/>
        </authorList>
    </citation>
    <scope>NUCLEOTIDE SEQUENCE</scope>
    <source>
        <strain evidence="1">Duluth1</strain>
        <tissue evidence="1">Whole animal</tissue>
    </source>
</reference>
<proteinExistence type="predicted"/>
<reference evidence="1" key="2">
    <citation type="submission" date="2020-11" db="EMBL/GenBank/DDBJ databases">
        <authorList>
            <person name="McCartney M.A."/>
            <person name="Auch B."/>
            <person name="Kono T."/>
            <person name="Mallez S."/>
            <person name="Becker A."/>
            <person name="Gohl D.M."/>
            <person name="Silverstein K.A.T."/>
            <person name="Koren S."/>
            <person name="Bechman K.B."/>
            <person name="Herman A."/>
            <person name="Abrahante J.E."/>
            <person name="Garbe J."/>
        </authorList>
    </citation>
    <scope>NUCLEOTIDE SEQUENCE</scope>
    <source>
        <strain evidence="1">Duluth1</strain>
        <tissue evidence="1">Whole animal</tissue>
    </source>
</reference>
<protein>
    <submittedName>
        <fullName evidence="1">Uncharacterized protein</fullName>
    </submittedName>
</protein>
<dbReference type="EMBL" id="JAIWYP010000007">
    <property type="protein sequence ID" value="KAH3800166.1"/>
    <property type="molecule type" value="Genomic_DNA"/>
</dbReference>
<comment type="caution">
    <text evidence="1">The sequence shown here is derived from an EMBL/GenBank/DDBJ whole genome shotgun (WGS) entry which is preliminary data.</text>
</comment>
<dbReference type="Proteomes" id="UP000828390">
    <property type="component" value="Unassembled WGS sequence"/>
</dbReference>
<dbReference type="AlphaFoldDB" id="A0A9D4J553"/>
<gene>
    <name evidence="1" type="ORF">DPMN_153795</name>
</gene>
<keyword evidence="2" id="KW-1185">Reference proteome</keyword>